<dbReference type="AlphaFoldDB" id="A0AAD2FNQ5"/>
<protein>
    <submittedName>
        <fullName evidence="3">Uncharacterized protein</fullName>
    </submittedName>
</protein>
<evidence type="ECO:0000256" key="1">
    <source>
        <dbReference type="SAM" id="MobiDB-lite"/>
    </source>
</evidence>
<evidence type="ECO:0000256" key="2">
    <source>
        <dbReference type="SAM" id="SignalP"/>
    </source>
</evidence>
<dbReference type="EMBL" id="CAKOGP040001729">
    <property type="protein sequence ID" value="CAJ1947505.1"/>
    <property type="molecule type" value="Genomic_DNA"/>
</dbReference>
<keyword evidence="2" id="KW-0732">Signal</keyword>
<proteinExistence type="predicted"/>
<evidence type="ECO:0000313" key="4">
    <source>
        <dbReference type="Proteomes" id="UP001295423"/>
    </source>
</evidence>
<accession>A0AAD2FNQ5</accession>
<keyword evidence="4" id="KW-1185">Reference proteome</keyword>
<sequence length="168" mass="19047">MITPMITVRMMLMMVLTDDEDGSDKCDFNAVLEAETNADLDVGDGGDDVPFGELMDDDKNVWPHISFHEVCKHDHYKACALLEEVKALDQNAVAGFLQLKQRLHEQLRDTIRAHLMKKSQSKTGVDRQGTTLSRIHNIMPTTKRSCSRRSYHAKNAYQGPTTKRSKKN</sequence>
<feature type="signal peptide" evidence="2">
    <location>
        <begin position="1"/>
        <end position="17"/>
    </location>
</feature>
<comment type="caution">
    <text evidence="3">The sequence shown here is derived from an EMBL/GenBank/DDBJ whole genome shotgun (WGS) entry which is preliminary data.</text>
</comment>
<feature type="chain" id="PRO_5041973526" evidence="2">
    <location>
        <begin position="18"/>
        <end position="168"/>
    </location>
</feature>
<organism evidence="3 4">
    <name type="scientific">Cylindrotheca closterium</name>
    <dbReference type="NCBI Taxonomy" id="2856"/>
    <lineage>
        <taxon>Eukaryota</taxon>
        <taxon>Sar</taxon>
        <taxon>Stramenopiles</taxon>
        <taxon>Ochrophyta</taxon>
        <taxon>Bacillariophyta</taxon>
        <taxon>Bacillariophyceae</taxon>
        <taxon>Bacillariophycidae</taxon>
        <taxon>Bacillariales</taxon>
        <taxon>Bacillariaceae</taxon>
        <taxon>Cylindrotheca</taxon>
    </lineage>
</organism>
<name>A0AAD2FNQ5_9STRA</name>
<evidence type="ECO:0000313" key="3">
    <source>
        <dbReference type="EMBL" id="CAJ1947505.1"/>
    </source>
</evidence>
<feature type="region of interest" description="Disordered" evidence="1">
    <location>
        <begin position="137"/>
        <end position="168"/>
    </location>
</feature>
<reference evidence="3" key="1">
    <citation type="submission" date="2023-08" db="EMBL/GenBank/DDBJ databases">
        <authorList>
            <person name="Audoor S."/>
            <person name="Bilcke G."/>
        </authorList>
    </citation>
    <scope>NUCLEOTIDE SEQUENCE</scope>
</reference>
<gene>
    <name evidence="3" type="ORF">CYCCA115_LOCUS11177</name>
</gene>
<dbReference type="Proteomes" id="UP001295423">
    <property type="component" value="Unassembled WGS sequence"/>
</dbReference>